<evidence type="ECO:0000313" key="7">
    <source>
        <dbReference type="Proteomes" id="UP001652626"/>
    </source>
</evidence>
<dbReference type="PANTHER" id="PTHR11610">
    <property type="entry name" value="LIPASE"/>
    <property type="match status" value="1"/>
</dbReference>
<feature type="signal peptide" evidence="5">
    <location>
        <begin position="1"/>
        <end position="16"/>
    </location>
</feature>
<evidence type="ECO:0000256" key="1">
    <source>
        <dbReference type="ARBA" id="ARBA00004613"/>
    </source>
</evidence>
<comment type="subcellular location">
    <subcellularLocation>
        <location evidence="1">Secreted</location>
    </subcellularLocation>
</comment>
<evidence type="ECO:0000313" key="8">
    <source>
        <dbReference type="RefSeq" id="XP_064073084.1"/>
    </source>
</evidence>
<keyword evidence="3" id="KW-0964">Secreted</keyword>
<dbReference type="Pfam" id="PF00151">
    <property type="entry name" value="Lipase"/>
    <property type="match status" value="2"/>
</dbReference>
<keyword evidence="7" id="KW-1185">Reference proteome</keyword>
<organism evidence="7 8">
    <name type="scientific">Vanessa tameamea</name>
    <name type="common">Kamehameha butterfly</name>
    <dbReference type="NCBI Taxonomy" id="334116"/>
    <lineage>
        <taxon>Eukaryota</taxon>
        <taxon>Metazoa</taxon>
        <taxon>Ecdysozoa</taxon>
        <taxon>Arthropoda</taxon>
        <taxon>Hexapoda</taxon>
        <taxon>Insecta</taxon>
        <taxon>Pterygota</taxon>
        <taxon>Neoptera</taxon>
        <taxon>Endopterygota</taxon>
        <taxon>Lepidoptera</taxon>
        <taxon>Glossata</taxon>
        <taxon>Ditrysia</taxon>
        <taxon>Papilionoidea</taxon>
        <taxon>Nymphalidae</taxon>
        <taxon>Nymphalinae</taxon>
        <taxon>Vanessa</taxon>
    </lineage>
</organism>
<feature type="chain" id="PRO_5045862672" evidence="5">
    <location>
        <begin position="17"/>
        <end position="636"/>
    </location>
</feature>
<dbReference type="Gene3D" id="3.40.50.1820">
    <property type="entry name" value="alpha/beta hydrolase"/>
    <property type="match status" value="2"/>
</dbReference>
<dbReference type="Proteomes" id="UP001652626">
    <property type="component" value="Chromosome 14"/>
</dbReference>
<accession>A0ABM4AP53</accession>
<dbReference type="CDD" id="cd00707">
    <property type="entry name" value="Pancreat_lipase_like"/>
    <property type="match status" value="2"/>
</dbReference>
<evidence type="ECO:0000256" key="2">
    <source>
        <dbReference type="ARBA" id="ARBA00010701"/>
    </source>
</evidence>
<dbReference type="GeneID" id="113398727"/>
<dbReference type="InterPro" id="IPR029058">
    <property type="entry name" value="AB_hydrolase_fold"/>
</dbReference>
<evidence type="ECO:0000256" key="4">
    <source>
        <dbReference type="RuleBase" id="RU004262"/>
    </source>
</evidence>
<evidence type="ECO:0000256" key="5">
    <source>
        <dbReference type="SAM" id="SignalP"/>
    </source>
</evidence>
<sequence length="636" mass="70656">MKTLLYLCLFVYTATAVPLKHDEVNYPRFVKLSDNDDVMQTVDLEEQPDTTLLEDIYRNPDNNRYLLYTRDNPLAPQTLHLNNTFGVFFSKFHAWKPTVVIAHGWLSDRNTEVNIALTDAILRKSNVNVIVMEWRRLALSSYITAVTGVPAVGRRLGQFLEFLHRVTGAPFESMHLIGYSLGAHVVGNAGRELGGRVARITGLDPAGPLWNLNSNRLRSSDGIYVEAIHTDGGVLGQGIGSAIADADFFPNGGISQPGCLTSFCHHKRAWELFASSVTYDHFLGRECSNMLQVSLNICHGKIFKMGNDDIRKRGLANYLYSATAVSLKHVDNKYSRFIKYSDHDGVMHTVDLEEQLDTELLEDLFRNPDNNRYLLYTRNNPVVSQTLRLNNTNSITLSQFDARNPTVVIVHGWLNDQHTKLNIVLTDAFLRKSNVNVIVMEWRRLALSNYVTATAGVPAVGRRLGQFLEFLHSVTGAPFETMHIVGFSLGAHVVGNAGRELGGRVARITGLDPAGPLWNLNSNRLRASDAIYVEAMHTDGGVLGLGIGSAVADADFFPNGGTSQPGCLTSLCHHDRAWQLFASSVTYNHFLGRECSNRLQVSLNSCRGQILNMGNDDLSKKGSGLYRLNTQRSYPY</sequence>
<dbReference type="PANTHER" id="PTHR11610:SF173">
    <property type="entry name" value="LIPASE DOMAIN-CONTAINING PROTEIN-RELATED"/>
    <property type="match status" value="1"/>
</dbReference>
<proteinExistence type="inferred from homology"/>
<dbReference type="SUPFAM" id="SSF53474">
    <property type="entry name" value="alpha/beta-Hydrolases"/>
    <property type="match status" value="2"/>
</dbReference>
<feature type="domain" description="Lipase" evidence="6">
    <location>
        <begin position="53"/>
        <end position="304"/>
    </location>
</feature>
<evidence type="ECO:0000256" key="3">
    <source>
        <dbReference type="ARBA" id="ARBA00022525"/>
    </source>
</evidence>
<dbReference type="PRINTS" id="PR00821">
    <property type="entry name" value="TAGLIPASE"/>
</dbReference>
<comment type="similarity">
    <text evidence="2 4">Belongs to the AB hydrolase superfamily. Lipase family.</text>
</comment>
<feature type="domain" description="Lipase" evidence="6">
    <location>
        <begin position="370"/>
        <end position="635"/>
    </location>
</feature>
<name>A0ABM4AP53_VANTA</name>
<dbReference type="InterPro" id="IPR013818">
    <property type="entry name" value="Lipase"/>
</dbReference>
<reference evidence="8" key="1">
    <citation type="submission" date="2025-08" db="UniProtKB">
        <authorList>
            <consortium name="RefSeq"/>
        </authorList>
    </citation>
    <scope>IDENTIFICATION</scope>
    <source>
        <tissue evidence="8">Whole body</tissue>
    </source>
</reference>
<dbReference type="InterPro" id="IPR000734">
    <property type="entry name" value="TAG_lipase"/>
</dbReference>
<dbReference type="RefSeq" id="XP_064073084.1">
    <property type="nucleotide sequence ID" value="XM_064217014.1"/>
</dbReference>
<dbReference type="InterPro" id="IPR033906">
    <property type="entry name" value="Lipase_N"/>
</dbReference>
<protein>
    <submittedName>
        <fullName evidence="8">Uncharacterized protein LOC113398727</fullName>
    </submittedName>
</protein>
<gene>
    <name evidence="8" type="primary">LOC113398727</name>
</gene>
<keyword evidence="5" id="KW-0732">Signal</keyword>
<evidence type="ECO:0000259" key="6">
    <source>
        <dbReference type="Pfam" id="PF00151"/>
    </source>
</evidence>